<evidence type="ECO:0000313" key="2">
    <source>
        <dbReference type="Proteomes" id="UP001153714"/>
    </source>
</evidence>
<name>A0A9N9QPA5_9NEOP</name>
<reference evidence="1" key="1">
    <citation type="submission" date="2021-12" db="EMBL/GenBank/DDBJ databases">
        <authorList>
            <person name="King R."/>
        </authorList>
    </citation>
    <scope>NUCLEOTIDE SEQUENCE</scope>
</reference>
<accession>A0A9N9QPA5</accession>
<keyword evidence="2" id="KW-1185">Reference proteome</keyword>
<protein>
    <submittedName>
        <fullName evidence="1">Uncharacterized protein</fullName>
    </submittedName>
</protein>
<gene>
    <name evidence="1" type="ORF">DIATSA_LOCUS162</name>
</gene>
<dbReference type="Gene3D" id="3.30.70.1820">
    <property type="entry name" value="L1 transposable element, RRM domain"/>
    <property type="match status" value="1"/>
</dbReference>
<evidence type="ECO:0000313" key="1">
    <source>
        <dbReference type="EMBL" id="CAG9781844.1"/>
    </source>
</evidence>
<dbReference type="EMBL" id="OU893332">
    <property type="protein sequence ID" value="CAG9781844.1"/>
    <property type="molecule type" value="Genomic_DNA"/>
</dbReference>
<organism evidence="1 2">
    <name type="scientific">Diatraea saccharalis</name>
    <name type="common">sugarcane borer</name>
    <dbReference type="NCBI Taxonomy" id="40085"/>
    <lineage>
        <taxon>Eukaryota</taxon>
        <taxon>Metazoa</taxon>
        <taxon>Ecdysozoa</taxon>
        <taxon>Arthropoda</taxon>
        <taxon>Hexapoda</taxon>
        <taxon>Insecta</taxon>
        <taxon>Pterygota</taxon>
        <taxon>Neoptera</taxon>
        <taxon>Endopterygota</taxon>
        <taxon>Lepidoptera</taxon>
        <taxon>Glossata</taxon>
        <taxon>Ditrysia</taxon>
        <taxon>Pyraloidea</taxon>
        <taxon>Crambidae</taxon>
        <taxon>Crambinae</taxon>
        <taxon>Diatraea</taxon>
    </lineage>
</organism>
<dbReference type="AlphaFoldDB" id="A0A9N9QPA5"/>
<sequence length="256" mass="28322">MSNIATVLETQRAIEETLMQRTTDFEAHLKVSCASSSSAVDMKALSTDYCHFKSLVGGILALLRQQIDSLVRNVDIIETRHRNKALLVGGVEEKEGEDLLAAVSDVCNNKLGLNNISRSSFTVCHRLGANTQDRPRPILMRFAELSTKSDVWTNKTKLKGSSIVLSEFLTRRHQDVFVAARNHFGIRSVWTKDGNIIVKLPNGKLCRVRDGQEFAKVIELNPITPAEVRHASGSKPAAESIAIKSSSARTKRLVKK</sequence>
<proteinExistence type="predicted"/>
<reference evidence="1" key="2">
    <citation type="submission" date="2022-10" db="EMBL/GenBank/DDBJ databases">
        <authorList>
            <consortium name="ENA_rothamsted_submissions"/>
            <consortium name="culmorum"/>
            <person name="King R."/>
        </authorList>
    </citation>
    <scope>NUCLEOTIDE SEQUENCE</scope>
</reference>
<dbReference type="Proteomes" id="UP001153714">
    <property type="component" value="Chromosome 1"/>
</dbReference>
<dbReference type="OrthoDB" id="7481777at2759"/>